<keyword evidence="4" id="KW-1185">Reference proteome</keyword>
<feature type="domain" description="DUF4097" evidence="2">
    <location>
        <begin position="35"/>
        <end position="314"/>
    </location>
</feature>
<gene>
    <name evidence="3" type="ORF">GCM10011357_23220</name>
</gene>
<evidence type="ECO:0000259" key="2">
    <source>
        <dbReference type="Pfam" id="PF13349"/>
    </source>
</evidence>
<dbReference type="InterPro" id="IPR025164">
    <property type="entry name" value="Toastrack_DUF4097"/>
</dbReference>
<comment type="caution">
    <text evidence="3">The sequence shown here is derived from an EMBL/GenBank/DDBJ whole genome shotgun (WGS) entry which is preliminary data.</text>
</comment>
<feature type="signal peptide" evidence="1">
    <location>
        <begin position="1"/>
        <end position="19"/>
    </location>
</feature>
<keyword evidence="1" id="KW-0732">Signal</keyword>
<dbReference type="RefSeq" id="WP_099034979.1">
    <property type="nucleotide sequence ID" value="NZ_BMGJ01000008.1"/>
</dbReference>
<dbReference type="Proteomes" id="UP000614272">
    <property type="component" value="Unassembled WGS sequence"/>
</dbReference>
<accession>A0ABQ1RE11</accession>
<evidence type="ECO:0000256" key="1">
    <source>
        <dbReference type="SAM" id="SignalP"/>
    </source>
</evidence>
<name>A0ABQ1RE11_9ALTE</name>
<feature type="chain" id="PRO_5046421306" description="DUF4097 domain-containing protein" evidence="1">
    <location>
        <begin position="20"/>
        <end position="319"/>
    </location>
</feature>
<sequence length="319" mass="34981">MKTNILLGIALLFTANLMASETVDKLLAAELNGRVSIEHHSGKAVIRTWDKPEVKVTGTLDSRAEGFVFKGKGNEIHIEVEMPRSYSNDRDWLDWDKQEDDLEIYLPAGSFVEYENINADLDARGILGGADLSSVNGNIRVQDLQGRIRISTVNGEIQSDNLNGDINLDTVNGKIRDRGSRGDEIVYESVNGDIYADTQVPRVKLETVNAESELRMGHTEQLRVSNVNGDTRVKLDLAEKGEVNASSVSGSIELRFQHGVSARFDIEGHAGGRLRNKLTDDKPGKAKYGPSRWLKFSTEKGSGRVSVSTVSGTVLLGNN</sequence>
<dbReference type="Pfam" id="PF13349">
    <property type="entry name" value="DUF4097"/>
    <property type="match status" value="1"/>
</dbReference>
<organism evidence="3 4">
    <name type="scientific">Lacimicrobium alkaliphilum</name>
    <dbReference type="NCBI Taxonomy" id="1526571"/>
    <lineage>
        <taxon>Bacteria</taxon>
        <taxon>Pseudomonadati</taxon>
        <taxon>Pseudomonadota</taxon>
        <taxon>Gammaproteobacteria</taxon>
        <taxon>Alteromonadales</taxon>
        <taxon>Alteromonadaceae</taxon>
        <taxon>Lacimicrobium</taxon>
    </lineage>
</organism>
<dbReference type="EMBL" id="BMGJ01000008">
    <property type="protein sequence ID" value="GGD67402.1"/>
    <property type="molecule type" value="Genomic_DNA"/>
</dbReference>
<reference evidence="4" key="1">
    <citation type="journal article" date="2019" name="Int. J. Syst. Evol. Microbiol.">
        <title>The Global Catalogue of Microorganisms (GCM) 10K type strain sequencing project: providing services to taxonomists for standard genome sequencing and annotation.</title>
        <authorList>
            <consortium name="The Broad Institute Genomics Platform"/>
            <consortium name="The Broad Institute Genome Sequencing Center for Infectious Disease"/>
            <person name="Wu L."/>
            <person name="Ma J."/>
        </authorList>
    </citation>
    <scope>NUCLEOTIDE SEQUENCE [LARGE SCALE GENOMIC DNA]</scope>
    <source>
        <strain evidence="4">CGMCC 1.12923</strain>
    </source>
</reference>
<protein>
    <recommendedName>
        <fullName evidence="2">DUF4097 domain-containing protein</fullName>
    </recommendedName>
</protein>
<proteinExistence type="predicted"/>
<evidence type="ECO:0000313" key="4">
    <source>
        <dbReference type="Proteomes" id="UP000614272"/>
    </source>
</evidence>
<evidence type="ECO:0000313" key="3">
    <source>
        <dbReference type="EMBL" id="GGD67402.1"/>
    </source>
</evidence>